<keyword evidence="2" id="KW-1185">Reference proteome</keyword>
<dbReference type="EMBL" id="BAAACA010000004">
    <property type="protein sequence ID" value="GAA0579308.1"/>
    <property type="molecule type" value="Genomic_DNA"/>
</dbReference>
<evidence type="ECO:0000313" key="2">
    <source>
        <dbReference type="Proteomes" id="UP001500668"/>
    </source>
</evidence>
<protein>
    <submittedName>
        <fullName evidence="1">Uncharacterized protein</fullName>
    </submittedName>
</protein>
<name>A0ABN1F0M3_9ACTN</name>
<reference evidence="1 2" key="1">
    <citation type="journal article" date="2019" name="Int. J. Syst. Evol. Microbiol.">
        <title>The Global Catalogue of Microorganisms (GCM) 10K type strain sequencing project: providing services to taxonomists for standard genome sequencing and annotation.</title>
        <authorList>
            <consortium name="The Broad Institute Genomics Platform"/>
            <consortium name="The Broad Institute Genome Sequencing Center for Infectious Disease"/>
            <person name="Wu L."/>
            <person name="Ma J."/>
        </authorList>
    </citation>
    <scope>NUCLEOTIDE SEQUENCE [LARGE SCALE GENOMIC DNA]</scope>
    <source>
        <strain evidence="1 2">JCM 5067</strain>
    </source>
</reference>
<sequence length="193" mass="21147">MPSLATIEDVAARTGRPLMDEERPRIGAFLLDVSALVVDYCGTDFQHHNDDLVPLDPVAGVELPLPRFMLPLASITEVRWGDGTAVTDWSYSRRSLWRAGGWQPPAGGKARTLTVRASYGYLSVPLTVTAVVCTEVIRWLAVQPGVTAEKVGELETHYGTAAPTQSLSPAAEQALRNYRRRVTSTHVRRSHAL</sequence>
<proteinExistence type="predicted"/>
<accession>A0ABN1F0M3</accession>
<organism evidence="1 2">
    <name type="scientific">Streptomyces crystallinus</name>
    <dbReference type="NCBI Taxonomy" id="68191"/>
    <lineage>
        <taxon>Bacteria</taxon>
        <taxon>Bacillati</taxon>
        <taxon>Actinomycetota</taxon>
        <taxon>Actinomycetes</taxon>
        <taxon>Kitasatosporales</taxon>
        <taxon>Streptomycetaceae</taxon>
        <taxon>Streptomyces</taxon>
    </lineage>
</organism>
<evidence type="ECO:0000313" key="1">
    <source>
        <dbReference type="EMBL" id="GAA0579308.1"/>
    </source>
</evidence>
<dbReference type="Proteomes" id="UP001500668">
    <property type="component" value="Unassembled WGS sequence"/>
</dbReference>
<gene>
    <name evidence="1" type="ORF">GCM10010394_04820</name>
</gene>
<comment type="caution">
    <text evidence="1">The sequence shown here is derived from an EMBL/GenBank/DDBJ whole genome shotgun (WGS) entry which is preliminary data.</text>
</comment>